<evidence type="ECO:0000256" key="1">
    <source>
        <dbReference type="SAM" id="MobiDB-lite"/>
    </source>
</evidence>
<reference evidence="4" key="1">
    <citation type="submission" date="2016-06" db="UniProtKB">
        <authorList>
            <consortium name="WormBaseParasite"/>
        </authorList>
    </citation>
    <scope>IDENTIFICATION</scope>
</reference>
<evidence type="ECO:0000313" key="4">
    <source>
        <dbReference type="WBParaSite" id="OFLC_0001117501-mRNA-1"/>
    </source>
</evidence>
<evidence type="ECO:0000313" key="3">
    <source>
        <dbReference type="Proteomes" id="UP000267606"/>
    </source>
</evidence>
<reference evidence="2 3" key="2">
    <citation type="submission" date="2018-11" db="EMBL/GenBank/DDBJ databases">
        <authorList>
            <consortium name="Pathogen Informatics"/>
        </authorList>
    </citation>
    <scope>NUCLEOTIDE SEQUENCE [LARGE SCALE GENOMIC DNA]</scope>
</reference>
<feature type="region of interest" description="Disordered" evidence="1">
    <location>
        <begin position="58"/>
        <end position="93"/>
    </location>
</feature>
<protein>
    <submittedName>
        <fullName evidence="4">Cation_ATPase_N domain-containing protein</fullName>
    </submittedName>
</protein>
<sequence length="93" mass="10627">MSPNSVASSLVQQRNPALNHNSSSHNNNNGSKQQRIQMKRPYDEMSILRSLCSENNVTEQETEMVCGKRSKLGATDENGRRNLQKSMKVRFFR</sequence>
<feature type="compositionally biased region" description="Low complexity" evidence="1">
    <location>
        <begin position="19"/>
        <end position="29"/>
    </location>
</feature>
<dbReference type="Proteomes" id="UP000267606">
    <property type="component" value="Unassembled WGS sequence"/>
</dbReference>
<name>A0A183HUL3_9BILA</name>
<proteinExistence type="predicted"/>
<feature type="region of interest" description="Disordered" evidence="1">
    <location>
        <begin position="1"/>
        <end position="40"/>
    </location>
</feature>
<feature type="compositionally biased region" description="Polar residues" evidence="1">
    <location>
        <begin position="1"/>
        <end position="18"/>
    </location>
</feature>
<dbReference type="WBParaSite" id="OFLC_0001117501-mRNA-1">
    <property type="protein sequence ID" value="OFLC_0001117501-mRNA-1"/>
    <property type="gene ID" value="OFLC_0001117501"/>
</dbReference>
<dbReference type="EMBL" id="UZAJ01015796">
    <property type="protein sequence ID" value="VDO74410.1"/>
    <property type="molecule type" value="Genomic_DNA"/>
</dbReference>
<gene>
    <name evidence="2" type="ORF">OFLC_LOCUS11172</name>
</gene>
<accession>A0A183HUL3</accession>
<organism evidence="4">
    <name type="scientific">Onchocerca flexuosa</name>
    <dbReference type="NCBI Taxonomy" id="387005"/>
    <lineage>
        <taxon>Eukaryota</taxon>
        <taxon>Metazoa</taxon>
        <taxon>Ecdysozoa</taxon>
        <taxon>Nematoda</taxon>
        <taxon>Chromadorea</taxon>
        <taxon>Rhabditida</taxon>
        <taxon>Spirurina</taxon>
        <taxon>Spiruromorpha</taxon>
        <taxon>Filarioidea</taxon>
        <taxon>Onchocercidae</taxon>
        <taxon>Onchocerca</taxon>
    </lineage>
</organism>
<keyword evidence="3" id="KW-1185">Reference proteome</keyword>
<evidence type="ECO:0000313" key="2">
    <source>
        <dbReference type="EMBL" id="VDO74410.1"/>
    </source>
</evidence>
<dbReference type="AlphaFoldDB" id="A0A183HUL3"/>